<dbReference type="OrthoDB" id="429267at2759"/>
<name>A0A1Q9DWX0_SYMMI</name>
<feature type="compositionally biased region" description="Polar residues" evidence="1">
    <location>
        <begin position="160"/>
        <end position="170"/>
    </location>
</feature>
<dbReference type="Proteomes" id="UP000186817">
    <property type="component" value="Unassembled WGS sequence"/>
</dbReference>
<proteinExistence type="predicted"/>
<dbReference type="EMBL" id="LSRX01000353">
    <property type="protein sequence ID" value="OLP99670.1"/>
    <property type="molecule type" value="Genomic_DNA"/>
</dbReference>
<feature type="compositionally biased region" description="Polar residues" evidence="1">
    <location>
        <begin position="102"/>
        <end position="112"/>
    </location>
</feature>
<evidence type="ECO:0000313" key="2">
    <source>
        <dbReference type="EMBL" id="OLP99670.1"/>
    </source>
</evidence>
<reference evidence="2 3" key="1">
    <citation type="submission" date="2016-02" db="EMBL/GenBank/DDBJ databases">
        <title>Genome analysis of coral dinoflagellate symbionts highlights evolutionary adaptations to a symbiotic lifestyle.</title>
        <authorList>
            <person name="Aranda M."/>
            <person name="Li Y."/>
            <person name="Liew Y.J."/>
            <person name="Baumgarten S."/>
            <person name="Simakov O."/>
            <person name="Wilson M."/>
            <person name="Piel J."/>
            <person name="Ashoor H."/>
            <person name="Bougouffa S."/>
            <person name="Bajic V.B."/>
            <person name="Ryu T."/>
            <person name="Ravasi T."/>
            <person name="Bayer T."/>
            <person name="Micklem G."/>
            <person name="Kim H."/>
            <person name="Bhak J."/>
            <person name="Lajeunesse T.C."/>
            <person name="Voolstra C.R."/>
        </authorList>
    </citation>
    <scope>NUCLEOTIDE SEQUENCE [LARGE SCALE GENOMIC DNA]</scope>
    <source>
        <strain evidence="2 3">CCMP2467</strain>
    </source>
</reference>
<protein>
    <submittedName>
        <fullName evidence="2">Uncharacterized protein</fullName>
    </submittedName>
</protein>
<dbReference type="AlphaFoldDB" id="A0A1Q9DWX0"/>
<organism evidence="2 3">
    <name type="scientific">Symbiodinium microadriaticum</name>
    <name type="common">Dinoflagellate</name>
    <name type="synonym">Zooxanthella microadriatica</name>
    <dbReference type="NCBI Taxonomy" id="2951"/>
    <lineage>
        <taxon>Eukaryota</taxon>
        <taxon>Sar</taxon>
        <taxon>Alveolata</taxon>
        <taxon>Dinophyceae</taxon>
        <taxon>Suessiales</taxon>
        <taxon>Symbiodiniaceae</taxon>
        <taxon>Symbiodinium</taxon>
    </lineage>
</organism>
<evidence type="ECO:0000256" key="1">
    <source>
        <dbReference type="SAM" id="MobiDB-lite"/>
    </source>
</evidence>
<feature type="compositionally biased region" description="Low complexity" evidence="1">
    <location>
        <begin position="231"/>
        <end position="242"/>
    </location>
</feature>
<keyword evidence="3" id="KW-1185">Reference proteome</keyword>
<feature type="region of interest" description="Disordered" evidence="1">
    <location>
        <begin position="218"/>
        <end position="253"/>
    </location>
</feature>
<feature type="compositionally biased region" description="Basic and acidic residues" evidence="1">
    <location>
        <begin position="243"/>
        <end position="253"/>
    </location>
</feature>
<feature type="region of interest" description="Disordered" evidence="1">
    <location>
        <begin position="1"/>
        <end position="197"/>
    </location>
</feature>
<accession>A0A1Q9DWX0</accession>
<sequence length="279" mass="30071">MSQHGVLRPIGAGTARTLQENEVPDEAMSTSSKNAANPEAAKTTVREFGLSVADFGGIGGRTSGDSFRGFGSLGAATPTGYTRHRKRPADEACFVDDEFRTPESSASSSMDATPTPRPTTLLQTPPRRRHRSAASPAEHNEQSDRLTPISEGRRLRLNETDSSTGSTVQDSDIENKPPGLDQEEVSTPEPAARVMRSPGWVPGRRALELGNVLQELALDVPEELTGQAQAPDSHSPPSSEGSPPKEQREKNLGELLDERIAANEGGRYSFDIYVDPENR</sequence>
<gene>
    <name evidence="2" type="ORF">AK812_SmicGene17732</name>
</gene>
<evidence type="ECO:0000313" key="3">
    <source>
        <dbReference type="Proteomes" id="UP000186817"/>
    </source>
</evidence>
<comment type="caution">
    <text evidence="2">The sequence shown here is derived from an EMBL/GenBank/DDBJ whole genome shotgun (WGS) entry which is preliminary data.</text>
</comment>
<dbReference type="OMA" id="PDEAMST"/>